<dbReference type="EMBL" id="JAJSOF020000038">
    <property type="protein sequence ID" value="KAJ4427645.1"/>
    <property type="molecule type" value="Genomic_DNA"/>
</dbReference>
<name>A0ABQ8S164_PERAM</name>
<evidence type="ECO:0000313" key="3">
    <source>
        <dbReference type="Proteomes" id="UP001148838"/>
    </source>
</evidence>
<keyword evidence="1" id="KW-1133">Transmembrane helix</keyword>
<reference evidence="2 3" key="1">
    <citation type="journal article" date="2022" name="Allergy">
        <title>Genome assembly and annotation of Periplaneta americana reveal a comprehensive cockroach allergen profile.</title>
        <authorList>
            <person name="Wang L."/>
            <person name="Xiong Q."/>
            <person name="Saelim N."/>
            <person name="Wang L."/>
            <person name="Nong W."/>
            <person name="Wan A.T."/>
            <person name="Shi M."/>
            <person name="Liu X."/>
            <person name="Cao Q."/>
            <person name="Hui J.H.L."/>
            <person name="Sookrung N."/>
            <person name="Leung T.F."/>
            <person name="Tungtrongchitr A."/>
            <person name="Tsui S.K.W."/>
        </authorList>
    </citation>
    <scope>NUCLEOTIDE SEQUENCE [LARGE SCALE GENOMIC DNA]</scope>
    <source>
        <strain evidence="2">PWHHKU_190912</strain>
    </source>
</reference>
<dbReference type="Proteomes" id="UP001148838">
    <property type="component" value="Unassembled WGS sequence"/>
</dbReference>
<evidence type="ECO:0000313" key="2">
    <source>
        <dbReference type="EMBL" id="KAJ4427645.1"/>
    </source>
</evidence>
<keyword evidence="3" id="KW-1185">Reference proteome</keyword>
<comment type="caution">
    <text evidence="2">The sequence shown here is derived from an EMBL/GenBank/DDBJ whole genome shotgun (WGS) entry which is preliminary data.</text>
</comment>
<sequence>MIKNKVLMKIFEAKRDEVTGEWRKLHNAELHALYSPPDIIRNIKSRRLRWAEHVARMVRPICNTGTVDVLMCSCKERRKLNRLIGTFVLQDPRSAGAMHFRVLFSLVLVFWSASVSGFGGADDRYIKNELKKMNPVNVVIKILDKLDEEGYKETDCEMSRKALEVVDDI</sequence>
<gene>
    <name evidence="2" type="ORF">ANN_25293</name>
</gene>
<evidence type="ECO:0000256" key="1">
    <source>
        <dbReference type="SAM" id="Phobius"/>
    </source>
</evidence>
<feature type="transmembrane region" description="Helical" evidence="1">
    <location>
        <begin position="102"/>
        <end position="121"/>
    </location>
</feature>
<organism evidence="2 3">
    <name type="scientific">Periplaneta americana</name>
    <name type="common">American cockroach</name>
    <name type="synonym">Blatta americana</name>
    <dbReference type="NCBI Taxonomy" id="6978"/>
    <lineage>
        <taxon>Eukaryota</taxon>
        <taxon>Metazoa</taxon>
        <taxon>Ecdysozoa</taxon>
        <taxon>Arthropoda</taxon>
        <taxon>Hexapoda</taxon>
        <taxon>Insecta</taxon>
        <taxon>Pterygota</taxon>
        <taxon>Neoptera</taxon>
        <taxon>Polyneoptera</taxon>
        <taxon>Dictyoptera</taxon>
        <taxon>Blattodea</taxon>
        <taxon>Blattoidea</taxon>
        <taxon>Blattidae</taxon>
        <taxon>Blattinae</taxon>
        <taxon>Periplaneta</taxon>
    </lineage>
</organism>
<accession>A0ABQ8S164</accession>
<keyword evidence="1" id="KW-0812">Transmembrane</keyword>
<proteinExistence type="predicted"/>
<keyword evidence="1" id="KW-0472">Membrane</keyword>
<protein>
    <submittedName>
        <fullName evidence="2">Uncharacterized protein</fullName>
    </submittedName>
</protein>